<dbReference type="EMBL" id="BAAALM010000004">
    <property type="protein sequence ID" value="GAA1195671.1"/>
    <property type="molecule type" value="Genomic_DNA"/>
</dbReference>
<evidence type="ECO:0000256" key="1">
    <source>
        <dbReference type="SAM" id="MobiDB-lite"/>
    </source>
</evidence>
<comment type="caution">
    <text evidence="2">The sequence shown here is derived from an EMBL/GenBank/DDBJ whole genome shotgun (WGS) entry which is preliminary data.</text>
</comment>
<evidence type="ECO:0000313" key="2">
    <source>
        <dbReference type="EMBL" id="GAA1195671.1"/>
    </source>
</evidence>
<reference evidence="3" key="1">
    <citation type="journal article" date="2019" name="Int. J. Syst. Evol. Microbiol.">
        <title>The Global Catalogue of Microorganisms (GCM) 10K type strain sequencing project: providing services to taxonomists for standard genome sequencing and annotation.</title>
        <authorList>
            <consortium name="The Broad Institute Genomics Platform"/>
            <consortium name="The Broad Institute Genome Sequencing Center for Infectious Disease"/>
            <person name="Wu L."/>
            <person name="Ma J."/>
        </authorList>
    </citation>
    <scope>NUCLEOTIDE SEQUENCE [LARGE SCALE GENOMIC DNA]</scope>
    <source>
        <strain evidence="3">JCM 13022</strain>
    </source>
</reference>
<feature type="compositionally biased region" description="Acidic residues" evidence="1">
    <location>
        <begin position="41"/>
        <end position="62"/>
    </location>
</feature>
<gene>
    <name evidence="2" type="ORF">GCM10009675_08290</name>
</gene>
<accession>A0ABP4FQL0</accession>
<dbReference type="Proteomes" id="UP001500467">
    <property type="component" value="Unassembled WGS sequence"/>
</dbReference>
<evidence type="ECO:0000313" key="3">
    <source>
        <dbReference type="Proteomes" id="UP001500467"/>
    </source>
</evidence>
<feature type="region of interest" description="Disordered" evidence="1">
    <location>
        <begin position="1"/>
        <end position="70"/>
    </location>
</feature>
<protein>
    <submittedName>
        <fullName evidence="2">Uncharacterized protein</fullName>
    </submittedName>
</protein>
<organism evidence="2 3">
    <name type="scientific">Prauserella alba</name>
    <dbReference type="NCBI Taxonomy" id="176898"/>
    <lineage>
        <taxon>Bacteria</taxon>
        <taxon>Bacillati</taxon>
        <taxon>Actinomycetota</taxon>
        <taxon>Actinomycetes</taxon>
        <taxon>Pseudonocardiales</taxon>
        <taxon>Pseudonocardiaceae</taxon>
        <taxon>Prauserella</taxon>
    </lineage>
</organism>
<keyword evidence="3" id="KW-1185">Reference proteome</keyword>
<sequence length="70" mass="7313">MLLPDPFGATRPVRPGPTASERSSNNGVSSGHENDRCEQTIDGDELVAADPGTDGEPEEAWDTADTSGVE</sequence>
<proteinExistence type="predicted"/>
<name>A0ABP4FQL0_9PSEU</name>
<feature type="compositionally biased region" description="Polar residues" evidence="1">
    <location>
        <begin position="20"/>
        <end position="31"/>
    </location>
</feature>